<keyword evidence="1" id="KW-0175">Coiled coil</keyword>
<organism evidence="3 4">
    <name type="scientific">Afipia massiliensis</name>
    <dbReference type="NCBI Taxonomy" id="211460"/>
    <lineage>
        <taxon>Bacteria</taxon>
        <taxon>Pseudomonadati</taxon>
        <taxon>Pseudomonadota</taxon>
        <taxon>Alphaproteobacteria</taxon>
        <taxon>Hyphomicrobiales</taxon>
        <taxon>Nitrobacteraceae</taxon>
        <taxon>Afipia</taxon>
    </lineage>
</organism>
<dbReference type="CDD" id="cd03801">
    <property type="entry name" value="GT4_PimA-like"/>
    <property type="match status" value="1"/>
</dbReference>
<dbReference type="Pfam" id="PF04230">
    <property type="entry name" value="PS_pyruv_trans"/>
    <property type="match status" value="1"/>
</dbReference>
<reference evidence="3 4" key="1">
    <citation type="submission" date="2020-08" db="EMBL/GenBank/DDBJ databases">
        <title>Genomic Encyclopedia of Type Strains, Phase IV (KMG-IV): sequencing the most valuable type-strain genomes for metagenomic binning, comparative biology and taxonomic classification.</title>
        <authorList>
            <person name="Goeker M."/>
        </authorList>
    </citation>
    <scope>NUCLEOTIDE SEQUENCE [LARGE SCALE GENOMIC DNA]</scope>
    <source>
        <strain evidence="3 4">DSM 17498</strain>
    </source>
</reference>
<dbReference type="AlphaFoldDB" id="A0A840N433"/>
<comment type="caution">
    <text evidence="3">The sequence shown here is derived from an EMBL/GenBank/DDBJ whole genome shotgun (WGS) entry which is preliminary data.</text>
</comment>
<keyword evidence="3" id="KW-0808">Transferase</keyword>
<evidence type="ECO:0000313" key="4">
    <source>
        <dbReference type="Proteomes" id="UP000521227"/>
    </source>
</evidence>
<proteinExistence type="predicted"/>
<dbReference type="RefSeq" id="WP_184086785.1">
    <property type="nucleotide sequence ID" value="NZ_JACHIJ010000004.1"/>
</dbReference>
<feature type="coiled-coil region" evidence="1">
    <location>
        <begin position="308"/>
        <end position="342"/>
    </location>
</feature>
<evidence type="ECO:0000256" key="1">
    <source>
        <dbReference type="SAM" id="Coils"/>
    </source>
</evidence>
<name>A0A840N433_9BRAD</name>
<dbReference type="InterPro" id="IPR007345">
    <property type="entry name" value="Polysacch_pyruvyl_Trfase"/>
</dbReference>
<dbReference type="Gene3D" id="3.40.50.2000">
    <property type="entry name" value="Glycogen Phosphorylase B"/>
    <property type="match status" value="1"/>
</dbReference>
<accession>A0A840N433</accession>
<protein>
    <submittedName>
        <fullName evidence="3">Glycosyltransferase involved in cell wall biosynthesis</fullName>
    </submittedName>
</protein>
<dbReference type="Proteomes" id="UP000521227">
    <property type="component" value="Unassembled WGS sequence"/>
</dbReference>
<evidence type="ECO:0000259" key="2">
    <source>
        <dbReference type="Pfam" id="PF04230"/>
    </source>
</evidence>
<dbReference type="GO" id="GO:0016740">
    <property type="term" value="F:transferase activity"/>
    <property type="evidence" value="ECO:0007669"/>
    <property type="project" value="UniProtKB-KW"/>
</dbReference>
<feature type="domain" description="Polysaccharide pyruvyl transferase" evidence="2">
    <location>
        <begin position="30"/>
        <end position="196"/>
    </location>
</feature>
<dbReference type="EMBL" id="JACHIJ010000004">
    <property type="protein sequence ID" value="MBB5053297.1"/>
    <property type="molecule type" value="Genomic_DNA"/>
</dbReference>
<dbReference type="SUPFAM" id="SSF53756">
    <property type="entry name" value="UDP-Glycosyltransferase/glycogen phosphorylase"/>
    <property type="match status" value="1"/>
</dbReference>
<dbReference type="Pfam" id="PF13692">
    <property type="entry name" value="Glyco_trans_1_4"/>
    <property type="match status" value="1"/>
</dbReference>
<gene>
    <name evidence="3" type="ORF">HNQ36_003288</name>
</gene>
<evidence type="ECO:0000313" key="3">
    <source>
        <dbReference type="EMBL" id="MBB5053297.1"/>
    </source>
</evidence>
<sequence length="844" mass="93027">MDYIYYWQKGERVQNFGDYLAEFFMEELFYPIGNAKNCVFIGGSVIDDLFVPEPQHDNRETKIVFWGSGVRTKGGPSEHRRKGAQFLAVRGTATASALRLGAAVPLGDPAFLLPALYTPRPADNFANKTVCIPHFHDQRSDEELRKLSGCDEVLRPNLSSHTSELRRFIDAVGSAKFVLSAAMHGAVTAAAYNRPFGFWDNGEIDVLLKWEEIAEQLSIPLIFSASLPEAMANYEKSIRPAVRIPSLIASLSKAPFPIRPAALLNVVKFELANAPAEKALSRLESIISLFEHQGELQEDAVTDIGLGYADTHRRLAAAQETVADLQRELSEQTLRLKELEHANGEETFALKRELAFQVERGKSLERREELRLTSVRRTFEESTSWKLTKPLRAAARRIPDSARNGRYFKLAKYLVTFQLDPIKRKLATSTRPARMRLKQLLTNPAVVRENAIESPPSSLPIKHEHTLKDKAGKRHVLIIDSVYPRPNEDSGSVDAMNLVLSLKALGYDVSFLPTAEFSSDSPNKSALEAIGVSCPSSRNYASPEDVIKSLGRSVDVCILSRVHAGGAFMESVRRHCIDAKVIFNTVDLHFLREQRDANLKSDRKLLNLALRTKERELALIRLADTTVVVSEAEDDLLKKLVPGSPVYTLPLARAVVRSNVGFSARRGVGFIGGYAHTPNVDAVHHFLDSIWPIVRKQLPDVEFYAMGADMPADIINRREPGFVALGHVPDLADALSKIRVMVAPLRTGAGAKGKVATSLAHGVPCVLSPIAAEGMGLSNGKNVAVGETDESFAAHVVEMYLKADRWAAMSEAGLALMEKEFSLDANRERISKLLSSAGAPAPIH</sequence>